<gene>
    <name evidence="14" type="ORF">Y882_15105</name>
</gene>
<evidence type="ECO:0000256" key="7">
    <source>
        <dbReference type="ARBA" id="ARBA00023012"/>
    </source>
</evidence>
<dbReference type="FunFam" id="3.30.565.10:FF:000010">
    <property type="entry name" value="Sensor histidine kinase RcsC"/>
    <property type="match status" value="1"/>
</dbReference>
<dbReference type="InterPro" id="IPR004358">
    <property type="entry name" value="Sig_transdc_His_kin-like_C"/>
</dbReference>
<dbReference type="STRING" id="1440762.Y882_15105"/>
<name>A0A0G9GZ82_9GAMM</name>
<evidence type="ECO:0000256" key="3">
    <source>
        <dbReference type="ARBA" id="ARBA00012438"/>
    </source>
</evidence>
<dbReference type="RefSeq" id="WP_046972715.1">
    <property type="nucleotide sequence ID" value="NZ_JPLA01000043.1"/>
</dbReference>
<comment type="subcellular location">
    <subcellularLocation>
        <location evidence="2">Membrane</location>
    </subcellularLocation>
</comment>
<feature type="domain" description="Response regulatory" evidence="12">
    <location>
        <begin position="1103"/>
        <end position="1220"/>
    </location>
</feature>
<dbReference type="GO" id="GO:0016020">
    <property type="term" value="C:membrane"/>
    <property type="evidence" value="ECO:0007669"/>
    <property type="project" value="UniProtKB-SubCell"/>
</dbReference>
<sequence>MAAPKNRYSWLAHQPMQQKILVAIGTLVLLFVICSVVSLQSLSRQDISTHWSRHTYDVRAKIDDVTEHLQASQMALRGFLLNPQGAELTAHQQADAALARDLSELRTLTTDNPLQQGRIDRIESMADQWQKDALQHGIEPMQAVRGSDATEAALERVRVQTSYLAHRTVFVADILGVLKQMDDTEAALLDQREATQQRDVREVRAVTWITMLLSLLLGGSVVYMTFRLITRPIRRMTDLMTRLAGHDHSVEIRQLERRDEIGEIARALQVFKQMAIETAAQTWVKTQVSQIASDLQKVETEREFAEQLTGTLGPLLECGVGVFYRFDEQDQRLRLQGSYGYQQRRHLSTEYALGEGLVGQSALERKPITLQDVPEDYVRIHSGSGEASPNTITVLPLILRDKLLGVLELASFHHFTEPQQRLLNELLPIASLSLENLGRAIRTQDLLMRTSEQADELRASEETLRRQQQDLQVTNEELNAKTHELQEQSQRLLASEEELRVQTEELQASNEELRQKTDTLNQQKHVLENLQRETQEKAEELARASQYKSEFLANMSHELRTPLNSLLILSRSLADNREGNLDSEQVESARIIHDSGSNLLRLINDILDLSKVEAGKMDVVLDDFPLADLERALKRTFNHVAQDKQIDFIVKIDPGLPATLRTDATKLEQIANNLIGNAFKFTHQGSVTAHIGRPSAAISLPAGMQGKDVIAIAVTDTGIGIPPDKAQKIFQAFEQVDASTSRQYGGTGLGLTISKRIAELLDGDIVLHSEVGHGSTFTILLPLEGPTGVPMAPAANGITTPAPARPTMTQALLPETIEDDRASMMPGDTVILIIEDDPVFARILADMVRRKGYRVLAAADGESGLQLAAKHSPTGILLDVMLPGMDGWTVIERLKENAATRHVPVHFISAVDEANRGRDLGAVGFLTKPVSREAIGEAFDRLLHFAEGRMRHLLIVDDDADSRAAMRTLLRNDDVSIEEAGSAEEALERMHGTTYDCIVLDLGLPGISGIELLEQLAAAGSIPPVVVYSGRELSREESLKLRQYTDSIVIKGARSPERLLDEVSLFLHSIQGGRVRQAAVGAKTTAAPPAPALTDAHELVHRKVLLVDDDMRNLFALSKVLRGWGMHVTMAQDGLKALKALSDHSDIELVLMDVMMPVMDGYDTIREIRAQPQLAKLPIIALTAKAMRGDREKCLEAGANDYLSKPIDIDKLSSMMHVWLHR</sequence>
<dbReference type="InterPro" id="IPR036097">
    <property type="entry name" value="HisK_dim/P_sf"/>
</dbReference>
<dbReference type="Proteomes" id="UP000035481">
    <property type="component" value="Unassembled WGS sequence"/>
</dbReference>
<dbReference type="Pfam" id="PF00672">
    <property type="entry name" value="HAMP"/>
    <property type="match status" value="1"/>
</dbReference>
<evidence type="ECO:0000313" key="15">
    <source>
        <dbReference type="Proteomes" id="UP000035481"/>
    </source>
</evidence>
<evidence type="ECO:0000256" key="6">
    <source>
        <dbReference type="ARBA" id="ARBA00022777"/>
    </source>
</evidence>
<dbReference type="PROSITE" id="PS50109">
    <property type="entry name" value="HIS_KIN"/>
    <property type="match status" value="1"/>
</dbReference>
<dbReference type="GO" id="GO:0000155">
    <property type="term" value="F:phosphorelay sensor kinase activity"/>
    <property type="evidence" value="ECO:0007669"/>
    <property type="project" value="InterPro"/>
</dbReference>
<evidence type="ECO:0000259" key="13">
    <source>
        <dbReference type="PROSITE" id="PS50885"/>
    </source>
</evidence>
<dbReference type="PANTHER" id="PTHR45339">
    <property type="entry name" value="HYBRID SIGNAL TRANSDUCTION HISTIDINE KINASE J"/>
    <property type="match status" value="1"/>
</dbReference>
<feature type="modified residue" description="4-aspartylphosphate" evidence="8">
    <location>
        <position position="879"/>
    </location>
</feature>
<evidence type="ECO:0000313" key="14">
    <source>
        <dbReference type="EMBL" id="KLD62561.1"/>
    </source>
</evidence>
<dbReference type="Pfam" id="PF02518">
    <property type="entry name" value="HATPase_c"/>
    <property type="match status" value="1"/>
</dbReference>
<feature type="modified residue" description="4-aspartylphosphate" evidence="8">
    <location>
        <position position="1001"/>
    </location>
</feature>
<dbReference type="Gene3D" id="3.40.50.2300">
    <property type="match status" value="3"/>
</dbReference>
<dbReference type="OrthoDB" id="9810730at2"/>
<dbReference type="SMART" id="SM00387">
    <property type="entry name" value="HATPase_c"/>
    <property type="match status" value="1"/>
</dbReference>
<dbReference type="InterPro" id="IPR029016">
    <property type="entry name" value="GAF-like_dom_sf"/>
</dbReference>
<dbReference type="InterPro" id="IPR011006">
    <property type="entry name" value="CheY-like_superfamily"/>
</dbReference>
<feature type="domain" description="HAMP" evidence="13">
    <location>
        <begin position="227"/>
        <end position="280"/>
    </location>
</feature>
<dbReference type="CDD" id="cd00156">
    <property type="entry name" value="REC"/>
    <property type="match status" value="1"/>
</dbReference>
<dbReference type="SUPFAM" id="SSF55874">
    <property type="entry name" value="ATPase domain of HSP90 chaperone/DNA topoisomerase II/histidine kinase"/>
    <property type="match status" value="1"/>
</dbReference>
<proteinExistence type="predicted"/>
<dbReference type="CDD" id="cd06225">
    <property type="entry name" value="HAMP"/>
    <property type="match status" value="1"/>
</dbReference>
<evidence type="ECO:0000256" key="5">
    <source>
        <dbReference type="ARBA" id="ARBA00022679"/>
    </source>
</evidence>
<evidence type="ECO:0000259" key="11">
    <source>
        <dbReference type="PROSITE" id="PS50109"/>
    </source>
</evidence>
<evidence type="ECO:0000259" key="12">
    <source>
        <dbReference type="PROSITE" id="PS50110"/>
    </source>
</evidence>
<keyword evidence="4 8" id="KW-0597">Phosphoprotein</keyword>
<evidence type="ECO:0000256" key="10">
    <source>
        <dbReference type="SAM" id="Phobius"/>
    </source>
</evidence>
<reference evidence="14 15" key="1">
    <citation type="journal article" date="2015" name="Antonie Van Leeuwenhoek">
        <title>A phylogenomic and molecular marker based taxonomic framework for the order Xanthomonadales: proposal to transfer the families Algiphilaceae and Solimonadaceae to the order Nevskiales ord. nov. and to create a new family within the order Xanthomonadales, the family Rhodanobacteraceae fam. nov., containing the genus Rhodanobacter and its closest relatives.</title>
        <authorList>
            <person name="Naushad S."/>
            <person name="Adeolu M."/>
            <person name="Wong S."/>
            <person name="Sohail M."/>
            <person name="Schellhorn H.E."/>
            <person name="Gupta R.S."/>
        </authorList>
    </citation>
    <scope>NUCLEOTIDE SEQUENCE [LARGE SCALE GENOMIC DNA]</scope>
    <source>
        <strain evidence="14 15">DSM 16301</strain>
    </source>
</reference>
<dbReference type="InterPro" id="IPR003018">
    <property type="entry name" value="GAF"/>
</dbReference>
<dbReference type="PROSITE" id="PS50110">
    <property type="entry name" value="RESPONSE_REGULATORY"/>
    <property type="match status" value="3"/>
</dbReference>
<dbReference type="Gene3D" id="6.10.340.10">
    <property type="match status" value="1"/>
</dbReference>
<dbReference type="InterPro" id="IPR007891">
    <property type="entry name" value="CHASE3"/>
</dbReference>
<dbReference type="SMART" id="SM00388">
    <property type="entry name" value="HisKA"/>
    <property type="match status" value="1"/>
</dbReference>
<dbReference type="SUPFAM" id="SSF47384">
    <property type="entry name" value="Homodimeric domain of signal transducing histidine kinase"/>
    <property type="match status" value="1"/>
</dbReference>
<feature type="transmembrane region" description="Helical" evidence="10">
    <location>
        <begin position="205"/>
        <end position="226"/>
    </location>
</feature>
<keyword evidence="6 14" id="KW-0418">Kinase</keyword>
<dbReference type="Pfam" id="PF00072">
    <property type="entry name" value="Response_reg"/>
    <property type="match status" value="3"/>
</dbReference>
<dbReference type="CDD" id="cd17546">
    <property type="entry name" value="REC_hyHK_CKI1_RcsC-like"/>
    <property type="match status" value="1"/>
</dbReference>
<feature type="coiled-coil region" evidence="9">
    <location>
        <begin position="447"/>
        <end position="550"/>
    </location>
</feature>
<dbReference type="Gene3D" id="1.10.287.130">
    <property type="match status" value="1"/>
</dbReference>
<dbReference type="AlphaFoldDB" id="A0A0G9GZ82"/>
<dbReference type="InterPro" id="IPR001789">
    <property type="entry name" value="Sig_transdc_resp-reg_receiver"/>
</dbReference>
<feature type="transmembrane region" description="Helical" evidence="10">
    <location>
        <begin position="20"/>
        <end position="39"/>
    </location>
</feature>
<dbReference type="InterPro" id="IPR005467">
    <property type="entry name" value="His_kinase_dom"/>
</dbReference>
<dbReference type="InterPro" id="IPR036890">
    <property type="entry name" value="HATPase_C_sf"/>
</dbReference>
<feature type="domain" description="Response regulatory" evidence="12">
    <location>
        <begin position="952"/>
        <end position="1066"/>
    </location>
</feature>
<keyword evidence="9" id="KW-0175">Coiled coil</keyword>
<keyword evidence="5" id="KW-0808">Transferase</keyword>
<evidence type="ECO:0000256" key="9">
    <source>
        <dbReference type="SAM" id="Coils"/>
    </source>
</evidence>
<dbReference type="Pfam" id="PF00512">
    <property type="entry name" value="HisKA"/>
    <property type="match status" value="1"/>
</dbReference>
<dbReference type="Pfam" id="PF05227">
    <property type="entry name" value="CHASE3"/>
    <property type="match status" value="1"/>
</dbReference>
<organism evidence="14 15">
    <name type="scientific">Dyella japonica DSM 16301</name>
    <dbReference type="NCBI Taxonomy" id="1440762"/>
    <lineage>
        <taxon>Bacteria</taxon>
        <taxon>Pseudomonadati</taxon>
        <taxon>Pseudomonadota</taxon>
        <taxon>Gammaproteobacteria</taxon>
        <taxon>Lysobacterales</taxon>
        <taxon>Rhodanobacteraceae</taxon>
        <taxon>Dyella</taxon>
    </lineage>
</organism>
<dbReference type="PRINTS" id="PR00344">
    <property type="entry name" value="BCTRLSENSOR"/>
</dbReference>
<feature type="domain" description="Response regulatory" evidence="12">
    <location>
        <begin position="830"/>
        <end position="943"/>
    </location>
</feature>
<dbReference type="SUPFAM" id="SSF52172">
    <property type="entry name" value="CheY-like"/>
    <property type="match status" value="3"/>
</dbReference>
<evidence type="ECO:0000256" key="1">
    <source>
        <dbReference type="ARBA" id="ARBA00000085"/>
    </source>
</evidence>
<feature type="modified residue" description="4-aspartylphosphate" evidence="8">
    <location>
        <position position="1153"/>
    </location>
</feature>
<evidence type="ECO:0000256" key="4">
    <source>
        <dbReference type="ARBA" id="ARBA00022553"/>
    </source>
</evidence>
<dbReference type="SMART" id="SM00304">
    <property type="entry name" value="HAMP"/>
    <property type="match status" value="1"/>
</dbReference>
<dbReference type="PROSITE" id="PS50885">
    <property type="entry name" value="HAMP"/>
    <property type="match status" value="1"/>
</dbReference>
<dbReference type="EC" id="2.7.13.3" evidence="3"/>
<dbReference type="InterPro" id="IPR003661">
    <property type="entry name" value="HisK_dim/P_dom"/>
</dbReference>
<keyword evidence="10" id="KW-0472">Membrane</keyword>
<protein>
    <recommendedName>
        <fullName evidence="3">histidine kinase</fullName>
        <ecNumber evidence="3">2.7.13.3</ecNumber>
    </recommendedName>
</protein>
<evidence type="ECO:0000256" key="8">
    <source>
        <dbReference type="PROSITE-ProRule" id="PRU00169"/>
    </source>
</evidence>
<comment type="catalytic activity">
    <reaction evidence="1">
        <text>ATP + protein L-histidine = ADP + protein N-phospho-L-histidine.</text>
        <dbReference type="EC" id="2.7.13.3"/>
    </reaction>
</comment>
<dbReference type="InterPro" id="IPR003660">
    <property type="entry name" value="HAMP_dom"/>
</dbReference>
<dbReference type="SUPFAM" id="SSF55781">
    <property type="entry name" value="GAF domain-like"/>
    <property type="match status" value="1"/>
</dbReference>
<dbReference type="EMBL" id="JPLA01000043">
    <property type="protein sequence ID" value="KLD62561.1"/>
    <property type="molecule type" value="Genomic_DNA"/>
</dbReference>
<evidence type="ECO:0000256" key="2">
    <source>
        <dbReference type="ARBA" id="ARBA00004370"/>
    </source>
</evidence>
<dbReference type="Pfam" id="PF13185">
    <property type="entry name" value="GAF_2"/>
    <property type="match status" value="1"/>
</dbReference>
<dbReference type="InterPro" id="IPR003594">
    <property type="entry name" value="HATPase_dom"/>
</dbReference>
<dbReference type="SMART" id="SM00065">
    <property type="entry name" value="GAF"/>
    <property type="match status" value="1"/>
</dbReference>
<dbReference type="PANTHER" id="PTHR45339:SF1">
    <property type="entry name" value="HYBRID SIGNAL TRANSDUCTION HISTIDINE KINASE J"/>
    <property type="match status" value="1"/>
</dbReference>
<keyword evidence="10" id="KW-1133">Transmembrane helix</keyword>
<dbReference type="PATRIC" id="fig|1440762.4.peg.2744"/>
<keyword evidence="10" id="KW-0812">Transmembrane</keyword>
<dbReference type="CDD" id="cd00082">
    <property type="entry name" value="HisKA"/>
    <property type="match status" value="1"/>
</dbReference>
<dbReference type="CDD" id="cd16922">
    <property type="entry name" value="HATPase_EvgS-ArcB-TorS-like"/>
    <property type="match status" value="1"/>
</dbReference>
<dbReference type="SMART" id="SM00448">
    <property type="entry name" value="REC"/>
    <property type="match status" value="3"/>
</dbReference>
<comment type="caution">
    <text evidence="14">The sequence shown here is derived from an EMBL/GenBank/DDBJ whole genome shotgun (WGS) entry which is preliminary data.</text>
</comment>
<keyword evidence="7" id="KW-0902">Two-component regulatory system</keyword>
<feature type="domain" description="Histidine kinase" evidence="11">
    <location>
        <begin position="554"/>
        <end position="785"/>
    </location>
</feature>
<dbReference type="SUPFAM" id="SSF158472">
    <property type="entry name" value="HAMP domain-like"/>
    <property type="match status" value="1"/>
</dbReference>
<dbReference type="Gene3D" id="3.30.565.10">
    <property type="entry name" value="Histidine kinase-like ATPase, C-terminal domain"/>
    <property type="match status" value="1"/>
</dbReference>
<dbReference type="Gene3D" id="3.30.450.40">
    <property type="match status" value="1"/>
</dbReference>
<accession>A0A0G9GZ82</accession>